<feature type="domain" description="Kinesin motor" evidence="3">
    <location>
        <begin position="334"/>
        <end position="669"/>
    </location>
</feature>
<dbReference type="InterPro" id="IPR036961">
    <property type="entry name" value="Kinesin_motor_dom_sf"/>
</dbReference>
<dbReference type="AlphaFoldDB" id="I2H1S5"/>
<feature type="coiled-coil region" evidence="2">
    <location>
        <begin position="241"/>
        <end position="299"/>
    </location>
</feature>
<dbReference type="PRINTS" id="PR00380">
    <property type="entry name" value="KINESINHEAVY"/>
</dbReference>
<sequence length="676" mass="77659">MENRINIKINEIISSGKISHKRNEFLSNESQVKKQKYDSSINRSGDISLTKRQIDERKQLNDTYEEMQSKKKLLEEERAELEAILNEKRVFWDERSIGNDSLITDYRNMTKELSKLPQIQATRISVLQNDFKSEKHVLCKQYKDKTEALRLKYEHILNKMDYEGKIKLENQLNMSHNNIKNVEKEIKAIALKYKDDLETINLQFNAWKNDFNNNFHELLDDNIKKKDTIENLQKDISEICRAKINTRAVHLQESLQNLEQVTCNLKEATLKYPNIQDHIDNLQNSIKNESILIDSYKDKIIRQQNLIPLHKADAIEQDTVRLVLHNQLQDLRGNFRVYCRVRPPLKGIEPLDTSHILINAFNAELGSQSIEVEKNCNLTPIKYSFDKVFSQTDTNQEIFKEVSELIQSSLDGFNVCIFAYGQTGSGKTFTMLNPKDGIIPSTAKHIFDWIDNSAKNGWKYNVTCEFLEIYNDEIYDLLRSDDNKSNSSNGPRHKIHHDDASKTTVVENLETITLTSKESVDAVLKNAMKLRATASTSSNERSSRSHSIFIIKIHGINEGLGEERNGLLNLIDLAGSERLSVSKVQSERIKETQHINKSLSFLGNVMNSLGSPDATTRHISFRDSKLTYLLQYSLTGNSKTLMVVNISSSSDHINETIKSLNFAKKVNSTKIIKRKS</sequence>
<name>I2H1S5_HENB6</name>
<dbReference type="KEGG" id="tbl:TBLA_0C05310"/>
<dbReference type="GO" id="GO:0005524">
    <property type="term" value="F:ATP binding"/>
    <property type="evidence" value="ECO:0007669"/>
    <property type="project" value="UniProtKB-UniRule"/>
</dbReference>
<dbReference type="Pfam" id="PF00225">
    <property type="entry name" value="Kinesin"/>
    <property type="match status" value="1"/>
</dbReference>
<dbReference type="EMBL" id="HE806318">
    <property type="protein sequence ID" value="CCH60327.1"/>
    <property type="molecule type" value="Genomic_DNA"/>
</dbReference>
<keyword evidence="1" id="KW-0547">Nucleotide-binding</keyword>
<dbReference type="OrthoDB" id="3176171at2759"/>
<dbReference type="SMART" id="SM00129">
    <property type="entry name" value="KISc"/>
    <property type="match status" value="1"/>
</dbReference>
<dbReference type="Gene3D" id="3.40.850.10">
    <property type="entry name" value="Kinesin motor domain"/>
    <property type="match status" value="1"/>
</dbReference>
<evidence type="ECO:0000313" key="4">
    <source>
        <dbReference type="EMBL" id="CCH60327.1"/>
    </source>
</evidence>
<evidence type="ECO:0000256" key="2">
    <source>
        <dbReference type="SAM" id="Coils"/>
    </source>
</evidence>
<dbReference type="PANTHER" id="PTHR47972:SF28">
    <property type="entry name" value="KINESIN-LIKE PROTEIN KLP-3"/>
    <property type="match status" value="1"/>
</dbReference>
<evidence type="ECO:0000259" key="3">
    <source>
        <dbReference type="PROSITE" id="PS50067"/>
    </source>
</evidence>
<dbReference type="InterPro" id="IPR001752">
    <property type="entry name" value="Kinesin_motor_dom"/>
</dbReference>
<evidence type="ECO:0000313" key="5">
    <source>
        <dbReference type="Proteomes" id="UP000002866"/>
    </source>
</evidence>
<dbReference type="STRING" id="1071380.I2H1S5"/>
<dbReference type="eggNOG" id="KOG0239">
    <property type="taxonomic scope" value="Eukaryota"/>
</dbReference>
<feature type="binding site" evidence="1">
    <location>
        <begin position="421"/>
        <end position="428"/>
    </location>
    <ligand>
        <name>ATP</name>
        <dbReference type="ChEBI" id="CHEBI:30616"/>
    </ligand>
</feature>
<dbReference type="InParanoid" id="I2H1S5"/>
<dbReference type="RefSeq" id="XP_004179846.1">
    <property type="nucleotide sequence ID" value="XM_004179798.1"/>
</dbReference>
<dbReference type="PROSITE" id="PS50067">
    <property type="entry name" value="KINESIN_MOTOR_2"/>
    <property type="match status" value="1"/>
</dbReference>
<dbReference type="Proteomes" id="UP000002866">
    <property type="component" value="Chromosome 3"/>
</dbReference>
<dbReference type="HOGENOM" id="CLU_001485_12_4_1"/>
<accession>I2H1S5</accession>
<dbReference type="GeneID" id="14495307"/>
<reference evidence="4 5" key="1">
    <citation type="journal article" date="2011" name="Proc. Natl. Acad. Sci. U.S.A.">
        <title>Evolutionary erosion of yeast sex chromosomes by mating-type switching accidents.</title>
        <authorList>
            <person name="Gordon J.L."/>
            <person name="Armisen D."/>
            <person name="Proux-Wera E."/>
            <person name="Oheigeartaigh S.S."/>
            <person name="Byrne K.P."/>
            <person name="Wolfe K.H."/>
        </authorList>
    </citation>
    <scope>NUCLEOTIDE SEQUENCE [LARGE SCALE GENOMIC DNA]</scope>
    <source>
        <strain evidence="5">ATCC 34711 / CBS 6284 / DSM 70876 / NBRC 10599 / NRRL Y-10934 / UCD 77-7</strain>
    </source>
</reference>
<dbReference type="GO" id="GO:0003777">
    <property type="term" value="F:microtubule motor activity"/>
    <property type="evidence" value="ECO:0007669"/>
    <property type="project" value="InterPro"/>
</dbReference>
<dbReference type="SUPFAM" id="SSF52540">
    <property type="entry name" value="P-loop containing nucleoside triphosphate hydrolases"/>
    <property type="match status" value="1"/>
</dbReference>
<dbReference type="InterPro" id="IPR027640">
    <property type="entry name" value="Kinesin-like_fam"/>
</dbReference>
<dbReference type="PANTHER" id="PTHR47972">
    <property type="entry name" value="KINESIN-LIKE PROTEIN KLP-3"/>
    <property type="match status" value="1"/>
</dbReference>
<comment type="similarity">
    <text evidence="1">Belongs to the TRAFAC class myosin-kinesin ATPase superfamily. Kinesin family.</text>
</comment>
<feature type="coiled-coil region" evidence="2">
    <location>
        <begin position="50"/>
        <end position="87"/>
    </location>
</feature>
<gene>
    <name evidence="4" type="primary">TBLA0C05310</name>
    <name evidence="4" type="ORF">TBLA_0C05310</name>
</gene>
<dbReference type="GO" id="GO:0015630">
    <property type="term" value="C:microtubule cytoskeleton"/>
    <property type="evidence" value="ECO:0007669"/>
    <property type="project" value="TreeGrafter"/>
</dbReference>
<evidence type="ECO:0000256" key="1">
    <source>
        <dbReference type="PROSITE-ProRule" id="PRU00283"/>
    </source>
</evidence>
<organism evidence="4 5">
    <name type="scientific">Henningerozyma blattae (strain ATCC 34711 / CBS 6284 / DSM 70876 / NBRC 10599 / NRRL Y-10934 / UCD 77-7)</name>
    <name type="common">Yeast</name>
    <name type="synonym">Tetrapisispora blattae</name>
    <dbReference type="NCBI Taxonomy" id="1071380"/>
    <lineage>
        <taxon>Eukaryota</taxon>
        <taxon>Fungi</taxon>
        <taxon>Dikarya</taxon>
        <taxon>Ascomycota</taxon>
        <taxon>Saccharomycotina</taxon>
        <taxon>Saccharomycetes</taxon>
        <taxon>Saccharomycetales</taxon>
        <taxon>Saccharomycetaceae</taxon>
        <taxon>Henningerozyma</taxon>
    </lineage>
</organism>
<protein>
    <recommendedName>
        <fullName evidence="3">Kinesin motor domain-containing protein</fullName>
    </recommendedName>
</protein>
<keyword evidence="1" id="KW-0067">ATP-binding</keyword>
<proteinExistence type="inferred from homology"/>
<dbReference type="InterPro" id="IPR027417">
    <property type="entry name" value="P-loop_NTPase"/>
</dbReference>
<keyword evidence="5" id="KW-1185">Reference proteome</keyword>
<dbReference type="GO" id="GO:0007018">
    <property type="term" value="P:microtubule-based movement"/>
    <property type="evidence" value="ECO:0007669"/>
    <property type="project" value="InterPro"/>
</dbReference>
<keyword evidence="2" id="KW-0175">Coiled coil</keyword>
<keyword evidence="1" id="KW-0505">Motor protein</keyword>
<dbReference type="GO" id="GO:0008017">
    <property type="term" value="F:microtubule binding"/>
    <property type="evidence" value="ECO:0007669"/>
    <property type="project" value="InterPro"/>
</dbReference>